<dbReference type="GO" id="GO:0032259">
    <property type="term" value="P:methylation"/>
    <property type="evidence" value="ECO:0007669"/>
    <property type="project" value="UniProtKB-KW"/>
</dbReference>
<dbReference type="AlphaFoldDB" id="A0A1B1MK89"/>
<protein>
    <submittedName>
        <fullName evidence="3">Methyltransferase small</fullName>
    </submittedName>
</protein>
<name>A0A1B1MK89_STRLN</name>
<dbReference type="SUPFAM" id="SSF53335">
    <property type="entry name" value="S-adenosyl-L-methionine-dependent methyltransferases"/>
    <property type="match status" value="1"/>
</dbReference>
<dbReference type="Pfam" id="PF05175">
    <property type="entry name" value="MTS"/>
    <property type="match status" value="1"/>
</dbReference>
<dbReference type="PATRIC" id="fig|1915.4.peg.7472"/>
<dbReference type="OrthoDB" id="267914at2"/>
<feature type="region of interest" description="Disordered" evidence="1">
    <location>
        <begin position="1"/>
        <end position="21"/>
    </location>
</feature>
<dbReference type="KEGG" id="sls:SLINC_6770"/>
<dbReference type="STRING" id="1915.SLINC_6770"/>
<dbReference type="InterPro" id="IPR029063">
    <property type="entry name" value="SAM-dependent_MTases_sf"/>
</dbReference>
<keyword evidence="4" id="KW-1185">Reference proteome</keyword>
<dbReference type="InterPro" id="IPR007848">
    <property type="entry name" value="Small_mtfrase_dom"/>
</dbReference>
<dbReference type="Gene3D" id="3.40.50.150">
    <property type="entry name" value="Vaccinia Virus protein VP39"/>
    <property type="match status" value="1"/>
</dbReference>
<evidence type="ECO:0000259" key="2">
    <source>
        <dbReference type="Pfam" id="PF05175"/>
    </source>
</evidence>
<organism evidence="3 4">
    <name type="scientific">Streptomyces lincolnensis</name>
    <dbReference type="NCBI Taxonomy" id="1915"/>
    <lineage>
        <taxon>Bacteria</taxon>
        <taxon>Bacillati</taxon>
        <taxon>Actinomycetota</taxon>
        <taxon>Actinomycetes</taxon>
        <taxon>Kitasatosporales</taxon>
        <taxon>Streptomycetaceae</taxon>
        <taxon>Streptomyces</taxon>
    </lineage>
</organism>
<evidence type="ECO:0000256" key="1">
    <source>
        <dbReference type="SAM" id="MobiDB-lite"/>
    </source>
</evidence>
<keyword evidence="3" id="KW-0808">Transferase</keyword>
<sequence length="256" mass="27486">MASQGSGASKGSRTSKGSGASKGAVVRGTWLVSSTADGVTEPTTFRLHDREWDLLPGVFAPTYCVSTGFFTEFLPFPVGGSFLEVGCGAGVTAVSAAAKRCARVVATDISEAAVENTRLNAARHGLSERIELYRGDMFDGLGPGDRFDLIFWNSPFIDPGTDDGPSARPVRDDMREQLRQAVFDPGYRAHRRYFTEAGARLTAGGRLLLGFSSLGDHDTLRRLAADAGYRISVLRTSGDLVRGVDYQLLELVPDDT</sequence>
<dbReference type="InterPro" id="IPR050320">
    <property type="entry name" value="N5-glutamine_MTase"/>
</dbReference>
<dbReference type="PANTHER" id="PTHR18895:SF74">
    <property type="entry name" value="MTRF1L RELEASE FACTOR GLUTAMINE METHYLTRANSFERASE"/>
    <property type="match status" value="1"/>
</dbReference>
<dbReference type="Proteomes" id="UP000092598">
    <property type="component" value="Chromosome"/>
</dbReference>
<keyword evidence="3" id="KW-0489">Methyltransferase</keyword>
<dbReference type="CDD" id="cd02440">
    <property type="entry name" value="AdoMet_MTases"/>
    <property type="match status" value="1"/>
</dbReference>
<dbReference type="PANTHER" id="PTHR18895">
    <property type="entry name" value="HEMK METHYLTRANSFERASE"/>
    <property type="match status" value="1"/>
</dbReference>
<gene>
    <name evidence="3" type="ORF">SLINC_6770</name>
</gene>
<dbReference type="GO" id="GO:0008168">
    <property type="term" value="F:methyltransferase activity"/>
    <property type="evidence" value="ECO:0007669"/>
    <property type="project" value="UniProtKB-KW"/>
</dbReference>
<evidence type="ECO:0000313" key="3">
    <source>
        <dbReference type="EMBL" id="ANS68994.1"/>
    </source>
</evidence>
<reference evidence="3 4" key="1">
    <citation type="submission" date="2016-07" db="EMBL/GenBank/DDBJ databases">
        <title>Enhancement of antibiotic productionsby engineered nitrateutilization in actinobacteria.</title>
        <authorList>
            <person name="Meng S.C."/>
        </authorList>
    </citation>
    <scope>NUCLEOTIDE SEQUENCE [LARGE SCALE GENOMIC DNA]</scope>
    <source>
        <strain evidence="3 4">NRRL 2936</strain>
    </source>
</reference>
<feature type="domain" description="Methyltransferase small" evidence="2">
    <location>
        <begin position="56"/>
        <end position="159"/>
    </location>
</feature>
<proteinExistence type="predicted"/>
<accession>A0A1B1MK89</accession>
<feature type="compositionally biased region" description="Polar residues" evidence="1">
    <location>
        <begin position="1"/>
        <end position="18"/>
    </location>
</feature>
<dbReference type="EMBL" id="CP016438">
    <property type="protein sequence ID" value="ANS68994.1"/>
    <property type="molecule type" value="Genomic_DNA"/>
</dbReference>
<dbReference type="RefSeq" id="WP_079164902.1">
    <property type="nucleotide sequence ID" value="NZ_CP016438.1"/>
</dbReference>
<evidence type="ECO:0000313" key="4">
    <source>
        <dbReference type="Proteomes" id="UP000092598"/>
    </source>
</evidence>